<proteinExistence type="predicted"/>
<organism evidence="1 2">
    <name type="scientific">Croceimicrobium hydrocarbonivorans</name>
    <dbReference type="NCBI Taxonomy" id="2761580"/>
    <lineage>
        <taxon>Bacteria</taxon>
        <taxon>Pseudomonadati</taxon>
        <taxon>Bacteroidota</taxon>
        <taxon>Flavobacteriia</taxon>
        <taxon>Flavobacteriales</taxon>
        <taxon>Owenweeksiaceae</taxon>
        <taxon>Croceimicrobium</taxon>
    </lineage>
</organism>
<dbReference type="Proteomes" id="UP000516305">
    <property type="component" value="Chromosome"/>
</dbReference>
<dbReference type="SUPFAM" id="SSF49464">
    <property type="entry name" value="Carboxypeptidase regulatory domain-like"/>
    <property type="match status" value="1"/>
</dbReference>
<sequence length="310" mass="35639">MRKFLLLILSLLLLLGIPLELSSQSHSYQAIVLDKSTNESLPYVNVRVYQGDSTFYFSATDVQGRFIIKRGFPIGTQISVSCMGYSTKNFPLVFSEALDTIFLEPDPMYLNEVTVMPIDPQEAEYFETGTYRKSEDIYICRRPGNRSAVLLEPDEDVKQGILWRFGLLISESSKGEHPFRIFFCEVSDASDQRPGKIIAGSEIKALSQDQGGWLYFDLDSLRIPFSSKGLYAVIEWLPEQTPELESFSNLGRRRLEPINHFCLAEHHCKFEDYLGWYQRPGDFEGWRRLKERKDFLVANPIVYANVLVIE</sequence>
<dbReference type="InterPro" id="IPR008969">
    <property type="entry name" value="CarboxyPept-like_regulatory"/>
</dbReference>
<gene>
    <name evidence="1" type="ORF">H4K34_07420</name>
</gene>
<keyword evidence="1" id="KW-0378">Hydrolase</keyword>
<keyword evidence="2" id="KW-1185">Reference proteome</keyword>
<dbReference type="GO" id="GO:0004180">
    <property type="term" value="F:carboxypeptidase activity"/>
    <property type="evidence" value="ECO:0007669"/>
    <property type="project" value="UniProtKB-KW"/>
</dbReference>
<evidence type="ECO:0000313" key="2">
    <source>
        <dbReference type="Proteomes" id="UP000516305"/>
    </source>
</evidence>
<dbReference type="KEGG" id="chyd:H4K34_07420"/>
<keyword evidence="1" id="KW-0645">Protease</keyword>
<reference evidence="1 2" key="1">
    <citation type="submission" date="2020-08" db="EMBL/GenBank/DDBJ databases">
        <title>Croceimicrobium hydrocarbonivorans gen. nov., sp. nov., a novel marine bacterium isolated from a bacterial consortium that degrades polyethylene terephthalate.</title>
        <authorList>
            <person name="Liu R."/>
        </authorList>
    </citation>
    <scope>NUCLEOTIDE SEQUENCE [LARGE SCALE GENOMIC DNA]</scope>
    <source>
        <strain evidence="1 2">A20-9</strain>
    </source>
</reference>
<dbReference type="RefSeq" id="WP_210760187.1">
    <property type="nucleotide sequence ID" value="NZ_CP060139.1"/>
</dbReference>
<dbReference type="AlphaFoldDB" id="A0A7H0VIW3"/>
<dbReference type="EMBL" id="CP060139">
    <property type="protein sequence ID" value="QNR25661.1"/>
    <property type="molecule type" value="Genomic_DNA"/>
</dbReference>
<protein>
    <submittedName>
        <fullName evidence="1">Carboxypeptidase-like regulatory domain-containing protein</fullName>
    </submittedName>
</protein>
<name>A0A7H0VIW3_9FLAO</name>
<evidence type="ECO:0000313" key="1">
    <source>
        <dbReference type="EMBL" id="QNR25661.1"/>
    </source>
</evidence>
<keyword evidence="1" id="KW-0121">Carboxypeptidase</keyword>
<accession>A0A7H0VIW3</accession>